<protein>
    <submittedName>
        <fullName evidence="4">Uncharacterized protein</fullName>
    </submittedName>
</protein>
<dbReference type="PANTHER" id="PTHR10414:SF37">
    <property type="entry name" value="BB IN A BOXCAR, ISOFORM C"/>
    <property type="match status" value="1"/>
</dbReference>
<keyword evidence="5" id="KW-1185">Reference proteome</keyword>
<dbReference type="AlphaFoldDB" id="A0A1A9VE48"/>
<dbReference type="GO" id="GO:0006646">
    <property type="term" value="P:phosphatidylethanolamine biosynthetic process"/>
    <property type="evidence" value="ECO:0007669"/>
    <property type="project" value="TreeGrafter"/>
</dbReference>
<dbReference type="Proteomes" id="UP000078200">
    <property type="component" value="Unassembled WGS sequence"/>
</dbReference>
<dbReference type="GO" id="GO:0004307">
    <property type="term" value="F:ethanolaminephosphotransferase activity"/>
    <property type="evidence" value="ECO:0007669"/>
    <property type="project" value="TreeGrafter"/>
</dbReference>
<dbReference type="PANTHER" id="PTHR10414">
    <property type="entry name" value="ETHANOLAMINEPHOSPHOTRANSFERASE"/>
    <property type="match status" value="1"/>
</dbReference>
<dbReference type="InterPro" id="IPR014472">
    <property type="entry name" value="CHOPT"/>
</dbReference>
<evidence type="ECO:0000256" key="1">
    <source>
        <dbReference type="ARBA" id="ARBA00004370"/>
    </source>
</evidence>
<comment type="subcellular location">
    <subcellularLocation>
        <location evidence="1">Membrane</location>
    </subcellularLocation>
</comment>
<dbReference type="InterPro" id="IPR043130">
    <property type="entry name" value="CDP-OH_PTrfase_TM_dom"/>
</dbReference>
<proteinExistence type="inferred from homology"/>
<dbReference type="VEuPathDB" id="VectorBase:GAUT034370"/>
<organism evidence="4 5">
    <name type="scientific">Glossina austeni</name>
    <name type="common">Savannah tsetse fly</name>
    <dbReference type="NCBI Taxonomy" id="7395"/>
    <lineage>
        <taxon>Eukaryota</taxon>
        <taxon>Metazoa</taxon>
        <taxon>Ecdysozoa</taxon>
        <taxon>Arthropoda</taxon>
        <taxon>Hexapoda</taxon>
        <taxon>Insecta</taxon>
        <taxon>Pterygota</taxon>
        <taxon>Neoptera</taxon>
        <taxon>Endopterygota</taxon>
        <taxon>Diptera</taxon>
        <taxon>Brachycera</taxon>
        <taxon>Muscomorpha</taxon>
        <taxon>Hippoboscoidea</taxon>
        <taxon>Glossinidae</taxon>
        <taxon>Glossina</taxon>
    </lineage>
</organism>
<dbReference type="Gene3D" id="1.20.120.1760">
    <property type="match status" value="1"/>
</dbReference>
<evidence type="ECO:0000256" key="2">
    <source>
        <dbReference type="ARBA" id="ARBA00010441"/>
    </source>
</evidence>
<accession>A0A1A9VE48</accession>
<keyword evidence="3" id="KW-0472">Membrane</keyword>
<evidence type="ECO:0000313" key="5">
    <source>
        <dbReference type="Proteomes" id="UP000078200"/>
    </source>
</evidence>
<evidence type="ECO:0000256" key="3">
    <source>
        <dbReference type="ARBA" id="ARBA00023136"/>
    </source>
</evidence>
<name>A0A1A9VE48_GLOAU</name>
<dbReference type="STRING" id="7395.A0A1A9VE48"/>
<dbReference type="GO" id="GO:0005794">
    <property type="term" value="C:Golgi apparatus"/>
    <property type="evidence" value="ECO:0007669"/>
    <property type="project" value="TreeGrafter"/>
</dbReference>
<sequence length="318" mass="36156">MIELFGLENPPAISTEFNCNCWSNSKCYCNFDMSGIQPRPNNSFSAMDLSPLWFWFFVFESLNSISGKQSRRTNTSSQLSELFDHDCDSIFHMVILSVFCAIVAGASVLLPSPSLTLMILSPFIIAQKPPENIFVEHASLYFIVFGLVAAKVTNKLMIAHITKAEMGYLDRSILGPGLLFLNQYFNCVVPEIWLLWFPPIWDQNIMRTTQFGNMCPFLTHDALRSIKALHKRHIKEDKSKKFPDGYGRQKHVEKTVMTPKCRKDREGRMPEEQNAEENIVVCRIKVETNVKFSKDGMRNAQLADDNLKVIIAAKTGEG</sequence>
<reference evidence="4" key="1">
    <citation type="submission" date="2020-05" db="UniProtKB">
        <authorList>
            <consortium name="EnsemblMetazoa"/>
        </authorList>
    </citation>
    <scope>IDENTIFICATION</scope>
    <source>
        <strain evidence="4">TTRI</strain>
    </source>
</reference>
<evidence type="ECO:0000313" key="4">
    <source>
        <dbReference type="EnsemblMetazoa" id="GAUT034370-PA"/>
    </source>
</evidence>
<dbReference type="GO" id="GO:0004142">
    <property type="term" value="F:diacylglycerol cholinephosphotransferase activity"/>
    <property type="evidence" value="ECO:0007669"/>
    <property type="project" value="TreeGrafter"/>
</dbReference>
<comment type="similarity">
    <text evidence="2">Belongs to the CDP-alcohol phosphatidyltransferase class-I family.</text>
</comment>
<dbReference type="EnsemblMetazoa" id="GAUT034370-RA">
    <property type="protein sequence ID" value="GAUT034370-PA"/>
    <property type="gene ID" value="GAUT034370"/>
</dbReference>
<dbReference type="GO" id="GO:0005789">
    <property type="term" value="C:endoplasmic reticulum membrane"/>
    <property type="evidence" value="ECO:0007669"/>
    <property type="project" value="TreeGrafter"/>
</dbReference>